<evidence type="ECO:0000256" key="10">
    <source>
        <dbReference type="SAM" id="Coils"/>
    </source>
</evidence>
<dbReference type="AlphaFoldDB" id="A0A0L0VNW3"/>
<comment type="subcellular location">
    <subcellularLocation>
        <location evidence="2 9">Cytoplasm</location>
        <location evidence="2 9">Cytoskeleton</location>
    </subcellularLocation>
</comment>
<evidence type="ECO:0000256" key="2">
    <source>
        <dbReference type="ARBA" id="ARBA00004245"/>
    </source>
</evidence>
<evidence type="ECO:0000256" key="8">
    <source>
        <dbReference type="ARBA" id="ARBA00023212"/>
    </source>
</evidence>
<keyword evidence="5 9" id="KW-0963">Cytoplasm</keyword>
<keyword evidence="10" id="KW-0175">Coiled coil</keyword>
<dbReference type="GO" id="GO:0007023">
    <property type="term" value="P:post-chaperonin tubulin folding pathway"/>
    <property type="evidence" value="ECO:0007669"/>
    <property type="project" value="UniProtKB-UniRule"/>
</dbReference>
<dbReference type="FunFam" id="1.20.58.90:FF:000010">
    <property type="entry name" value="Tubulin-specific chaperone A"/>
    <property type="match status" value="1"/>
</dbReference>
<gene>
    <name evidence="11" type="ORF">PSTG_05800</name>
</gene>
<feature type="coiled-coil region" evidence="10">
    <location>
        <begin position="66"/>
        <end position="93"/>
    </location>
</feature>
<keyword evidence="12" id="KW-1185">Reference proteome</keyword>
<evidence type="ECO:0000313" key="11">
    <source>
        <dbReference type="EMBL" id="KNF00907.1"/>
    </source>
</evidence>
<comment type="subunit">
    <text evidence="9">Supercomplex made of cofactors A to E. Cofactors A and D function by capturing and stabilizing tubulin in a quasi-native conformation. Cofactor E binds to the cofactor D-tubulin complex; interaction with cofactor C then causes the release of tubulin polypeptides that are committed to the native state.</text>
</comment>
<evidence type="ECO:0000256" key="3">
    <source>
        <dbReference type="ARBA" id="ARBA00006806"/>
    </source>
</evidence>
<dbReference type="Proteomes" id="UP000054564">
    <property type="component" value="Unassembled WGS sequence"/>
</dbReference>
<comment type="caution">
    <text evidence="11">The sequence shown here is derived from an EMBL/GenBank/DDBJ whole genome shotgun (WGS) entry which is preliminary data.</text>
</comment>
<protein>
    <recommendedName>
        <fullName evidence="4 9">Tubulin-specific chaperone A</fullName>
    </recommendedName>
</protein>
<dbReference type="EMBL" id="AJIL01000033">
    <property type="protein sequence ID" value="KNF00907.1"/>
    <property type="molecule type" value="Genomic_DNA"/>
</dbReference>
<reference evidence="12" key="1">
    <citation type="submission" date="2014-03" db="EMBL/GenBank/DDBJ databases">
        <title>The Genome Sequence of Puccinia striiformis f. sp. tritici PST-78.</title>
        <authorList>
            <consortium name="The Broad Institute Genome Sequencing Platform"/>
            <person name="Cuomo C."/>
            <person name="Hulbert S."/>
            <person name="Chen X."/>
            <person name="Walker B."/>
            <person name="Young S.K."/>
            <person name="Zeng Q."/>
            <person name="Gargeya S."/>
            <person name="Fitzgerald M."/>
            <person name="Haas B."/>
            <person name="Abouelleil A."/>
            <person name="Alvarado L."/>
            <person name="Arachchi H.M."/>
            <person name="Berlin A.M."/>
            <person name="Chapman S.B."/>
            <person name="Goldberg J."/>
            <person name="Griggs A."/>
            <person name="Gujja S."/>
            <person name="Hansen M."/>
            <person name="Howarth C."/>
            <person name="Imamovic A."/>
            <person name="Larimer J."/>
            <person name="McCowan C."/>
            <person name="Montmayeur A."/>
            <person name="Murphy C."/>
            <person name="Neiman D."/>
            <person name="Pearson M."/>
            <person name="Priest M."/>
            <person name="Roberts A."/>
            <person name="Saif S."/>
            <person name="Shea T."/>
            <person name="Sisk P."/>
            <person name="Sykes S."/>
            <person name="Wortman J."/>
            <person name="Nusbaum C."/>
            <person name="Birren B."/>
        </authorList>
    </citation>
    <scope>NUCLEOTIDE SEQUENCE [LARGE SCALE GENOMIC DNA]</scope>
    <source>
        <strain evidence="12">race PST-78</strain>
    </source>
</reference>
<dbReference type="SUPFAM" id="SSF46988">
    <property type="entry name" value="Tubulin chaperone cofactor A"/>
    <property type="match status" value="1"/>
</dbReference>
<keyword evidence="6 9" id="KW-0493">Microtubule</keyword>
<evidence type="ECO:0000313" key="12">
    <source>
        <dbReference type="Proteomes" id="UP000054564"/>
    </source>
</evidence>
<name>A0A0L0VNW3_9BASI</name>
<sequence length="117" mass="13437">MASRPLKIKTGVVERLIKEEDSYKNEYDNQLKRIEKIKQETPDDEWNIRKQKEVLDETVKMIPDVKQRLSKAVEELNDLVSAHEEELAGTEELSKAQQVLSLAASRRTDPDEAISST</sequence>
<dbReference type="PANTHER" id="PTHR21500:SF0">
    <property type="entry name" value="TUBULIN-SPECIFIC CHAPERONE A"/>
    <property type="match status" value="1"/>
</dbReference>
<keyword evidence="8 9" id="KW-0206">Cytoskeleton</keyword>
<dbReference type="OrthoDB" id="296187at2759"/>
<dbReference type="Gene3D" id="1.20.58.90">
    <property type="match status" value="1"/>
</dbReference>
<evidence type="ECO:0000256" key="9">
    <source>
        <dbReference type="RuleBase" id="RU364030"/>
    </source>
</evidence>
<evidence type="ECO:0000256" key="7">
    <source>
        <dbReference type="ARBA" id="ARBA00023186"/>
    </source>
</evidence>
<proteinExistence type="inferred from homology"/>
<keyword evidence="7 9" id="KW-0143">Chaperone</keyword>
<dbReference type="GO" id="GO:0048487">
    <property type="term" value="F:beta-tubulin binding"/>
    <property type="evidence" value="ECO:0007669"/>
    <property type="project" value="InterPro"/>
</dbReference>
<dbReference type="InterPro" id="IPR004226">
    <property type="entry name" value="TBCA"/>
</dbReference>
<dbReference type="GO" id="GO:0005874">
    <property type="term" value="C:microtubule"/>
    <property type="evidence" value="ECO:0007669"/>
    <property type="project" value="UniProtKB-KW"/>
</dbReference>
<accession>A0A0L0VNW3</accession>
<evidence type="ECO:0000256" key="6">
    <source>
        <dbReference type="ARBA" id="ARBA00022701"/>
    </source>
</evidence>
<dbReference type="GO" id="GO:0007021">
    <property type="term" value="P:tubulin complex assembly"/>
    <property type="evidence" value="ECO:0007669"/>
    <property type="project" value="UniProtKB-UniRule"/>
</dbReference>
<evidence type="ECO:0000256" key="5">
    <source>
        <dbReference type="ARBA" id="ARBA00022490"/>
    </source>
</evidence>
<dbReference type="PANTHER" id="PTHR21500">
    <property type="entry name" value="TUBULIN-SPECIFIC CHAPERONE A"/>
    <property type="match status" value="1"/>
</dbReference>
<feature type="coiled-coil region" evidence="10">
    <location>
        <begin position="13"/>
        <end position="40"/>
    </location>
</feature>
<dbReference type="GO" id="GO:0005829">
    <property type="term" value="C:cytosol"/>
    <property type="evidence" value="ECO:0007669"/>
    <property type="project" value="TreeGrafter"/>
</dbReference>
<dbReference type="Pfam" id="PF02970">
    <property type="entry name" value="TBCA"/>
    <property type="match status" value="1"/>
</dbReference>
<comment type="similarity">
    <text evidence="3 9">Belongs to the TBCA family.</text>
</comment>
<dbReference type="InterPro" id="IPR036126">
    <property type="entry name" value="TBCA_sf"/>
</dbReference>
<dbReference type="STRING" id="1165861.A0A0L0VNW3"/>
<comment type="function">
    <text evidence="1">Tubulin-folding protein; involved in the early step of the tubulin folding pathway.</text>
</comment>
<evidence type="ECO:0000256" key="1">
    <source>
        <dbReference type="ARBA" id="ARBA00003046"/>
    </source>
</evidence>
<evidence type="ECO:0000256" key="4">
    <source>
        <dbReference type="ARBA" id="ARBA00015002"/>
    </source>
</evidence>
<organism evidence="11 12">
    <name type="scientific">Puccinia striiformis f. sp. tritici PST-78</name>
    <dbReference type="NCBI Taxonomy" id="1165861"/>
    <lineage>
        <taxon>Eukaryota</taxon>
        <taxon>Fungi</taxon>
        <taxon>Dikarya</taxon>
        <taxon>Basidiomycota</taxon>
        <taxon>Pucciniomycotina</taxon>
        <taxon>Pucciniomycetes</taxon>
        <taxon>Pucciniales</taxon>
        <taxon>Pucciniaceae</taxon>
        <taxon>Puccinia</taxon>
    </lineage>
</organism>